<dbReference type="InterPro" id="IPR006143">
    <property type="entry name" value="RND_pump_MFP"/>
</dbReference>
<protein>
    <submittedName>
        <fullName evidence="5">Multidrug resistance protein MdtA</fullName>
    </submittedName>
</protein>
<keyword evidence="6" id="KW-1185">Reference proteome</keyword>
<dbReference type="SUPFAM" id="SSF111369">
    <property type="entry name" value="HlyD-like secretion proteins"/>
    <property type="match status" value="2"/>
</dbReference>
<dbReference type="EMBL" id="CP036434">
    <property type="protein sequence ID" value="QDV05130.1"/>
    <property type="molecule type" value="Genomic_DNA"/>
</dbReference>
<accession>A0A518EM11</accession>
<sequence length="422" mass="44638">MAVLVLLASCRDSGGSAPAGKASDEVKAAVPVDVAAIELAPITLRRTFSGTLEAATRVQIAARVGGRISSMAVDIGDHVKRGQLVAEIDASELDQAVLQADADLAVAKATVIEAEAAADFATRALERLEALDKDGVASKSELDSARAQSSARKASVAVAKARVQRAEAQLGVARIQRNEAEVLANWSDDPAVQPVRTGDDDLTSEQGAAPAPVEQSIRAVAERYVDEGELVAAGAPLLLVVGLQPIVAVVFVPERDYARVVPGALANLTTDAYPERTFRGVVTRVAPVFSRTTRQVRVELRVENEDLELKPGMFVRATLELASEDAALVIPFAAITRRNDTDGVFLLPGGREGRVQWVPVRQRIREDDLVSIESLPGGRAASPGDRVVTLGQELCDDGSLVVIPDDRNQADESRAASNRGGQ</sequence>
<dbReference type="NCBIfam" id="TIGR01730">
    <property type="entry name" value="RND_mfp"/>
    <property type="match status" value="1"/>
</dbReference>
<dbReference type="Gene3D" id="1.10.287.470">
    <property type="entry name" value="Helix hairpin bin"/>
    <property type="match status" value="1"/>
</dbReference>
<dbReference type="Gene3D" id="2.40.50.100">
    <property type="match status" value="1"/>
</dbReference>
<dbReference type="InterPro" id="IPR058624">
    <property type="entry name" value="MdtA-like_HH"/>
</dbReference>
<name>A0A518EM11_9BACT</name>
<comment type="similarity">
    <text evidence="1">Belongs to the membrane fusion protein (MFP) (TC 8.A.1) family.</text>
</comment>
<dbReference type="FunFam" id="2.40.30.170:FF:000010">
    <property type="entry name" value="Efflux RND transporter periplasmic adaptor subunit"/>
    <property type="match status" value="1"/>
</dbReference>
<dbReference type="RefSeq" id="WP_145194553.1">
    <property type="nucleotide sequence ID" value="NZ_CP036434.1"/>
</dbReference>
<dbReference type="Proteomes" id="UP000320390">
    <property type="component" value="Chromosome"/>
</dbReference>
<organism evidence="5 6">
    <name type="scientific">Saltatorellus ferox</name>
    <dbReference type="NCBI Taxonomy" id="2528018"/>
    <lineage>
        <taxon>Bacteria</taxon>
        <taxon>Pseudomonadati</taxon>
        <taxon>Planctomycetota</taxon>
        <taxon>Planctomycetia</taxon>
        <taxon>Planctomycetia incertae sedis</taxon>
        <taxon>Saltatorellus</taxon>
    </lineage>
</organism>
<feature type="domain" description="Multidrug resistance protein MdtA-like alpha-helical hairpin" evidence="3">
    <location>
        <begin position="104"/>
        <end position="170"/>
    </location>
</feature>
<feature type="region of interest" description="Disordered" evidence="2">
    <location>
        <begin position="190"/>
        <end position="211"/>
    </location>
</feature>
<evidence type="ECO:0000313" key="6">
    <source>
        <dbReference type="Proteomes" id="UP000320390"/>
    </source>
</evidence>
<gene>
    <name evidence="5" type="primary">mdtA_1</name>
    <name evidence="5" type="ORF">Poly30_06250</name>
</gene>
<dbReference type="Pfam" id="PF25954">
    <property type="entry name" value="Beta-barrel_RND_2"/>
    <property type="match status" value="1"/>
</dbReference>
<evidence type="ECO:0000259" key="4">
    <source>
        <dbReference type="Pfam" id="PF25954"/>
    </source>
</evidence>
<dbReference type="GO" id="GO:1990281">
    <property type="term" value="C:efflux pump complex"/>
    <property type="evidence" value="ECO:0007669"/>
    <property type="project" value="TreeGrafter"/>
</dbReference>
<dbReference type="InterPro" id="IPR058792">
    <property type="entry name" value="Beta-barrel_RND_2"/>
</dbReference>
<dbReference type="OrthoDB" id="281360at2"/>
<feature type="domain" description="CusB-like beta-barrel" evidence="4">
    <location>
        <begin position="250"/>
        <end position="320"/>
    </location>
</feature>
<dbReference type="Gene3D" id="2.40.30.170">
    <property type="match status" value="1"/>
</dbReference>
<evidence type="ECO:0000313" key="5">
    <source>
        <dbReference type="EMBL" id="QDV05130.1"/>
    </source>
</evidence>
<dbReference type="AlphaFoldDB" id="A0A518EM11"/>
<evidence type="ECO:0000256" key="2">
    <source>
        <dbReference type="SAM" id="MobiDB-lite"/>
    </source>
</evidence>
<evidence type="ECO:0000256" key="1">
    <source>
        <dbReference type="ARBA" id="ARBA00009477"/>
    </source>
</evidence>
<dbReference type="PANTHER" id="PTHR30469">
    <property type="entry name" value="MULTIDRUG RESISTANCE PROTEIN MDTA"/>
    <property type="match status" value="1"/>
</dbReference>
<dbReference type="PANTHER" id="PTHR30469:SF38">
    <property type="entry name" value="HLYD FAMILY SECRETION PROTEIN"/>
    <property type="match status" value="1"/>
</dbReference>
<reference evidence="5 6" key="1">
    <citation type="submission" date="2019-02" db="EMBL/GenBank/DDBJ databases">
        <title>Deep-cultivation of Planctomycetes and their phenomic and genomic characterization uncovers novel biology.</title>
        <authorList>
            <person name="Wiegand S."/>
            <person name="Jogler M."/>
            <person name="Boedeker C."/>
            <person name="Pinto D."/>
            <person name="Vollmers J."/>
            <person name="Rivas-Marin E."/>
            <person name="Kohn T."/>
            <person name="Peeters S.H."/>
            <person name="Heuer A."/>
            <person name="Rast P."/>
            <person name="Oberbeckmann S."/>
            <person name="Bunk B."/>
            <person name="Jeske O."/>
            <person name="Meyerdierks A."/>
            <person name="Storesund J.E."/>
            <person name="Kallscheuer N."/>
            <person name="Luecker S."/>
            <person name="Lage O.M."/>
            <person name="Pohl T."/>
            <person name="Merkel B.J."/>
            <person name="Hornburger P."/>
            <person name="Mueller R.-W."/>
            <person name="Bruemmer F."/>
            <person name="Labrenz M."/>
            <person name="Spormann A.M."/>
            <person name="Op den Camp H."/>
            <person name="Overmann J."/>
            <person name="Amann R."/>
            <person name="Jetten M.S.M."/>
            <person name="Mascher T."/>
            <person name="Medema M.H."/>
            <person name="Devos D.P."/>
            <person name="Kaster A.-K."/>
            <person name="Ovreas L."/>
            <person name="Rohde M."/>
            <person name="Galperin M.Y."/>
            <person name="Jogler C."/>
        </authorList>
    </citation>
    <scope>NUCLEOTIDE SEQUENCE [LARGE SCALE GENOMIC DNA]</scope>
    <source>
        <strain evidence="5 6">Poly30</strain>
    </source>
</reference>
<proteinExistence type="inferred from homology"/>
<dbReference type="Pfam" id="PF25876">
    <property type="entry name" value="HH_MFP_RND"/>
    <property type="match status" value="1"/>
</dbReference>
<evidence type="ECO:0000259" key="3">
    <source>
        <dbReference type="Pfam" id="PF25876"/>
    </source>
</evidence>
<dbReference type="GO" id="GO:0015562">
    <property type="term" value="F:efflux transmembrane transporter activity"/>
    <property type="evidence" value="ECO:0007669"/>
    <property type="project" value="TreeGrafter"/>
</dbReference>